<keyword evidence="3 4" id="KW-0501">Molybdenum cofactor biosynthesis</keyword>
<comment type="similarity">
    <text evidence="4">Belongs to the class-V pyridoxal-phosphate-dependent aminotransferase family. MOCOS subfamily.</text>
</comment>
<dbReference type="InterPro" id="IPR000192">
    <property type="entry name" value="Aminotrans_V_dom"/>
</dbReference>
<dbReference type="GO" id="GO:0016829">
    <property type="term" value="F:lyase activity"/>
    <property type="evidence" value="ECO:0007669"/>
    <property type="project" value="UniProtKB-UniRule"/>
</dbReference>
<dbReference type="Pfam" id="PF00266">
    <property type="entry name" value="Aminotran_5"/>
    <property type="match status" value="1"/>
</dbReference>
<dbReference type="GO" id="GO:0030151">
    <property type="term" value="F:molybdenum ion binding"/>
    <property type="evidence" value="ECO:0007669"/>
    <property type="project" value="UniProtKB-UniRule"/>
</dbReference>
<dbReference type="AlphaFoldDB" id="A0A166P6K6"/>
<organism evidence="7 8">
    <name type="scientific">Moelleriella libera RCEF 2490</name>
    <dbReference type="NCBI Taxonomy" id="1081109"/>
    <lineage>
        <taxon>Eukaryota</taxon>
        <taxon>Fungi</taxon>
        <taxon>Dikarya</taxon>
        <taxon>Ascomycota</taxon>
        <taxon>Pezizomycotina</taxon>
        <taxon>Sordariomycetes</taxon>
        <taxon>Hypocreomycetidae</taxon>
        <taxon>Hypocreales</taxon>
        <taxon>Clavicipitaceae</taxon>
        <taxon>Moelleriella</taxon>
    </lineage>
</organism>
<dbReference type="STRING" id="1081109.A0A166P6K6"/>
<dbReference type="SUPFAM" id="SSF53383">
    <property type="entry name" value="PLP-dependent transferases"/>
    <property type="match status" value="1"/>
</dbReference>
<evidence type="ECO:0000313" key="7">
    <source>
        <dbReference type="EMBL" id="KZZ94710.1"/>
    </source>
</evidence>
<dbReference type="EC" id="2.8.1.9" evidence="4"/>
<comment type="function">
    <text evidence="4">Sulfurates the molybdenum cofactor. Sulfation of molybdenum is essential for xanthine dehydrogenase (XDH) and aldehyde oxidase (ADO) enzymes in which molybdenum cofactor is liganded by 1 oxygen and 1 sulfur atom in active form.</text>
</comment>
<gene>
    <name evidence="4" type="primary">hxB</name>
    <name evidence="7" type="ORF">AAL_04821</name>
</gene>
<keyword evidence="1 4" id="KW-0808">Transferase</keyword>
<keyword evidence="2 4" id="KW-0663">Pyridoxal phosphate</keyword>
<dbReference type="InterPro" id="IPR011037">
    <property type="entry name" value="Pyrv_Knase-like_insert_dom_sf"/>
</dbReference>
<dbReference type="SUPFAM" id="SSF50800">
    <property type="entry name" value="PK beta-barrel domain-like"/>
    <property type="match status" value="1"/>
</dbReference>
<evidence type="ECO:0000256" key="4">
    <source>
        <dbReference type="HAMAP-Rule" id="MF_03050"/>
    </source>
</evidence>
<dbReference type="SUPFAM" id="SSF141673">
    <property type="entry name" value="MOSC N-terminal domain-like"/>
    <property type="match status" value="1"/>
</dbReference>
<dbReference type="EMBL" id="AZGY01000010">
    <property type="protein sequence ID" value="KZZ94710.1"/>
    <property type="molecule type" value="Genomic_DNA"/>
</dbReference>
<dbReference type="InterPro" id="IPR015422">
    <property type="entry name" value="PyrdxlP-dep_Trfase_small"/>
</dbReference>
<dbReference type="PROSITE" id="PS51340">
    <property type="entry name" value="MOSC"/>
    <property type="match status" value="1"/>
</dbReference>
<evidence type="ECO:0000256" key="5">
    <source>
        <dbReference type="SAM" id="MobiDB-lite"/>
    </source>
</evidence>
<evidence type="ECO:0000256" key="2">
    <source>
        <dbReference type="ARBA" id="ARBA00022898"/>
    </source>
</evidence>
<dbReference type="Pfam" id="PF03473">
    <property type="entry name" value="MOSC"/>
    <property type="match status" value="1"/>
</dbReference>
<dbReference type="GO" id="GO:0008265">
    <property type="term" value="F:molybdenum cofactor sulfurtransferase activity"/>
    <property type="evidence" value="ECO:0007669"/>
    <property type="project" value="UniProtKB-UniRule"/>
</dbReference>
<dbReference type="InterPro" id="IPR015424">
    <property type="entry name" value="PyrdxlP-dep_Trfase"/>
</dbReference>
<name>A0A166P6K6_9HYPO</name>
<protein>
    <recommendedName>
        <fullName evidence="4">Molybdenum cofactor sulfurase</fullName>
        <shortName evidence="4">MCS</shortName>
        <shortName evidence="4">MOS</shortName>
        <shortName evidence="4">MoCo sulfurase</shortName>
        <ecNumber evidence="4">2.8.1.9</ecNumber>
    </recommendedName>
    <alternativeName>
        <fullName evidence="4">Molybdenum cofactor sulfurtransferase</fullName>
    </alternativeName>
</protein>
<comment type="cofactor">
    <cofactor evidence="4">
        <name>pyridoxal 5'-phosphate</name>
        <dbReference type="ChEBI" id="CHEBI:597326"/>
    </cofactor>
</comment>
<dbReference type="OrthoDB" id="10264306at2759"/>
<sequence length="826" mass="91054">MTSQRPPYNKTIEALRAKEYPMLKDSIYLDHAGSTLCAKSVVDAFAHDMLSNLYGNPHSASSSSQLSSSRIDDTRLRLLSFFNADPKEWDVVFTANATAGVKLVVDAMRALPQGYSFIHHQSCHTSVIGAREDAVHSVCINDLDLDRLIAGESLLDGADMTSATLFAYSAQSHMTGRRYPLSWTKHHETHEDRHLPPLYTLLDAASFCASSPLNLDSADFAADFVALSLYKIFGFPDLGALIVRRSAEHVFDNRRYFGGGTVDLVICGREEQWHARKAQFLHERLEDGTLPFHNIIALDSALTIHTKLFGSMHCINAHVASLTQYLLTGLQKLQHHNSRPVCVLYSHSPVTADPSGAGPVVSFNLRTSAGGWVRLEEFEKLAELRNIHIRTGGLCSPGDMAAVLELKPSELRRNLSAGFRCGTGNGSNSGKPTGVIRASLGAMSTERDVTRFIEFVREFFVENDPVLSARNAPTGPMPTLRVQAITVFPIKSCGGFTVLPGTRWEVKPEGLSWDREWCLIHRGSGQVLSQKRYPKMALLRPVLDFDKSILRVSFAGPMEEKQQDSPSVIHVPLSADSSLLDQRSQGTPFRVCGESVFAQAYISREINSFFSTVLGVPCVLARFPPGGGGLYSRTTKARVQSYQRAWTQRTLPGTFPGVPSPPESDNEQAGGNKILLSNESPLLLVSRSSVDALNEEIARKGRGTVPYSTFRANIVVGSQSDGHYSPNDAYAEDTWSRIRIGSHNFKLLGACQRCQMVCIDQVTGQRRQEPFSTLATARRFDGKVYFGAHMRLESPRGHDMSTEQTPSIQIGDLVAVEEWISEDAQH</sequence>
<dbReference type="Gene3D" id="3.90.1150.10">
    <property type="entry name" value="Aspartate Aminotransferase, domain 1"/>
    <property type="match status" value="1"/>
</dbReference>
<comment type="catalytic activity">
    <reaction evidence="4">
        <text>Mo-molybdopterin + L-cysteine + AH2 = thio-Mo-molybdopterin + L-alanine + A + H2O</text>
        <dbReference type="Rhea" id="RHEA:42636"/>
        <dbReference type="ChEBI" id="CHEBI:13193"/>
        <dbReference type="ChEBI" id="CHEBI:15377"/>
        <dbReference type="ChEBI" id="CHEBI:17499"/>
        <dbReference type="ChEBI" id="CHEBI:35235"/>
        <dbReference type="ChEBI" id="CHEBI:57972"/>
        <dbReference type="ChEBI" id="CHEBI:71302"/>
        <dbReference type="ChEBI" id="CHEBI:82685"/>
        <dbReference type="EC" id="2.8.1.9"/>
    </reaction>
</comment>
<dbReference type="Gene3D" id="3.40.640.10">
    <property type="entry name" value="Type I PLP-dependent aspartate aminotransferase-like (Major domain)"/>
    <property type="match status" value="1"/>
</dbReference>
<dbReference type="Pfam" id="PF03476">
    <property type="entry name" value="MOSC_N"/>
    <property type="match status" value="1"/>
</dbReference>
<evidence type="ECO:0000256" key="3">
    <source>
        <dbReference type="ARBA" id="ARBA00023150"/>
    </source>
</evidence>
<dbReference type="HAMAP" id="MF_03050">
    <property type="entry name" value="MOCOS"/>
    <property type="match status" value="1"/>
</dbReference>
<dbReference type="Proteomes" id="UP000078544">
    <property type="component" value="Unassembled WGS sequence"/>
</dbReference>
<dbReference type="PANTHER" id="PTHR14237:SF80">
    <property type="entry name" value="MOLYBDENUM COFACTOR SULFURASE"/>
    <property type="match status" value="1"/>
</dbReference>
<dbReference type="GO" id="GO:0006777">
    <property type="term" value="P:Mo-molybdopterin cofactor biosynthetic process"/>
    <property type="evidence" value="ECO:0007669"/>
    <property type="project" value="UniProtKB-UniRule"/>
</dbReference>
<dbReference type="PANTHER" id="PTHR14237">
    <property type="entry name" value="MOLYBDOPTERIN COFACTOR SULFURASE MOSC"/>
    <property type="match status" value="1"/>
</dbReference>
<dbReference type="GO" id="GO:0030170">
    <property type="term" value="F:pyridoxal phosphate binding"/>
    <property type="evidence" value="ECO:0007669"/>
    <property type="project" value="UniProtKB-UniRule"/>
</dbReference>
<accession>A0A166P6K6</accession>
<evidence type="ECO:0000313" key="8">
    <source>
        <dbReference type="Proteomes" id="UP000078544"/>
    </source>
</evidence>
<dbReference type="InterPro" id="IPR028886">
    <property type="entry name" value="MoCo_sulfurase"/>
</dbReference>
<proteinExistence type="inferred from homology"/>
<reference evidence="7 8" key="1">
    <citation type="journal article" date="2016" name="Genome Biol. Evol.">
        <title>Divergent and convergent evolution of fungal pathogenicity.</title>
        <authorList>
            <person name="Shang Y."/>
            <person name="Xiao G."/>
            <person name="Zheng P."/>
            <person name="Cen K."/>
            <person name="Zhan S."/>
            <person name="Wang C."/>
        </authorList>
    </citation>
    <scope>NUCLEOTIDE SEQUENCE [LARGE SCALE GENOMIC DNA]</scope>
    <source>
        <strain evidence="7 8">RCEF 2490</strain>
    </source>
</reference>
<keyword evidence="8" id="KW-1185">Reference proteome</keyword>
<evidence type="ECO:0000259" key="6">
    <source>
        <dbReference type="PROSITE" id="PS51340"/>
    </source>
</evidence>
<feature type="active site" evidence="4">
    <location>
        <position position="395"/>
    </location>
</feature>
<comment type="caution">
    <text evidence="7">The sequence shown here is derived from an EMBL/GenBank/DDBJ whole genome shotgun (WGS) entry which is preliminary data.</text>
</comment>
<feature type="modified residue" description="N6-(pyridoxal phosphate)lysine" evidence="4">
    <location>
        <position position="231"/>
    </location>
</feature>
<dbReference type="InterPro" id="IPR015421">
    <property type="entry name" value="PyrdxlP-dep_Trfase_major"/>
</dbReference>
<feature type="region of interest" description="Disordered" evidence="5">
    <location>
        <begin position="650"/>
        <end position="671"/>
    </location>
</feature>
<dbReference type="InterPro" id="IPR005302">
    <property type="entry name" value="MoCF_Sase_C"/>
</dbReference>
<feature type="domain" description="MOSC" evidence="6">
    <location>
        <begin position="644"/>
        <end position="817"/>
    </location>
</feature>
<evidence type="ECO:0000256" key="1">
    <source>
        <dbReference type="ARBA" id="ARBA00022679"/>
    </source>
</evidence>
<dbReference type="InterPro" id="IPR005303">
    <property type="entry name" value="MOCOS_middle"/>
</dbReference>